<dbReference type="Proteomes" id="UP000777440">
    <property type="component" value="Unassembled WGS sequence"/>
</dbReference>
<proteinExistence type="predicted"/>
<comment type="caution">
    <text evidence="2">The sequence shown here is derived from an EMBL/GenBank/DDBJ whole genome shotgun (WGS) entry which is preliminary data.</text>
</comment>
<keyword evidence="1" id="KW-1133">Transmembrane helix</keyword>
<feature type="transmembrane region" description="Helical" evidence="1">
    <location>
        <begin position="41"/>
        <end position="63"/>
    </location>
</feature>
<keyword evidence="3" id="KW-1185">Reference proteome</keyword>
<name>A0ABS7I0A8_9MICO</name>
<evidence type="ECO:0000313" key="2">
    <source>
        <dbReference type="EMBL" id="MBW9110024.1"/>
    </source>
</evidence>
<reference evidence="2 3" key="1">
    <citation type="journal article" date="2021" name="MBio">
        <title>Poor Competitiveness of Bradyrhizobium in Pigeon Pea Root Colonization in Indian Soils.</title>
        <authorList>
            <person name="Chalasani D."/>
            <person name="Basu A."/>
            <person name="Pullabhotla S.V.S.R.N."/>
            <person name="Jorrin B."/>
            <person name="Neal A.L."/>
            <person name="Poole P.S."/>
            <person name="Podile A.R."/>
            <person name="Tkacz A."/>
        </authorList>
    </citation>
    <scope>NUCLEOTIDE SEQUENCE [LARGE SCALE GENOMIC DNA]</scope>
    <source>
        <strain evidence="2 3">HU12</strain>
    </source>
</reference>
<feature type="transmembrane region" description="Helical" evidence="1">
    <location>
        <begin position="75"/>
        <end position="94"/>
    </location>
</feature>
<feature type="transmembrane region" description="Helical" evidence="1">
    <location>
        <begin position="143"/>
        <end position="163"/>
    </location>
</feature>
<keyword evidence="1" id="KW-0472">Membrane</keyword>
<keyword evidence="1" id="KW-0812">Transmembrane</keyword>
<feature type="transmembrane region" description="Helical" evidence="1">
    <location>
        <begin position="114"/>
        <end position="136"/>
    </location>
</feature>
<organism evidence="2 3">
    <name type="scientific">Microbacterium ureisolvens</name>
    <dbReference type="NCBI Taxonomy" id="2781186"/>
    <lineage>
        <taxon>Bacteria</taxon>
        <taxon>Bacillati</taxon>
        <taxon>Actinomycetota</taxon>
        <taxon>Actinomycetes</taxon>
        <taxon>Micrococcales</taxon>
        <taxon>Microbacteriaceae</taxon>
        <taxon>Microbacterium</taxon>
    </lineage>
</organism>
<sequence>MAFVFGPWALGLVRETLHFNCSWGIGGEWGPEGSWLCADGIGYLGVAVGLGGMSALLLVVGLLVSVGRPSRGRAVAFVVLAAVSIGWIGCWTYYAATFYSTPRPAGETGWGLWVAAVLPSIILCTIGLIVGAVGALTLRRWSAVALWCGIGLAIVGTALQPGIGVATFVSSGMLAAAAGGRESVR</sequence>
<gene>
    <name evidence="2" type="ORF">JNB61_09605</name>
</gene>
<evidence type="ECO:0000313" key="3">
    <source>
        <dbReference type="Proteomes" id="UP000777440"/>
    </source>
</evidence>
<evidence type="ECO:0000256" key="1">
    <source>
        <dbReference type="SAM" id="Phobius"/>
    </source>
</evidence>
<dbReference type="EMBL" id="JAEUAX010000004">
    <property type="protein sequence ID" value="MBW9110024.1"/>
    <property type="molecule type" value="Genomic_DNA"/>
</dbReference>
<accession>A0ABS7I0A8</accession>
<protein>
    <submittedName>
        <fullName evidence="2">Uncharacterized protein</fullName>
    </submittedName>
</protein>
<dbReference type="RefSeq" id="WP_220288145.1">
    <property type="nucleotide sequence ID" value="NZ_JAEUAX010000004.1"/>
</dbReference>